<evidence type="ECO:0000313" key="10">
    <source>
        <dbReference type="Proteomes" id="UP000297258"/>
    </source>
</evidence>
<comment type="caution">
    <text evidence="9">The sequence shown here is derived from an EMBL/GenBank/DDBJ whole genome shotgun (WGS) entry which is preliminary data.</text>
</comment>
<feature type="domain" description="Multidrug resistance protein MdtA-like barrel-sandwich hybrid" evidence="5">
    <location>
        <begin position="73"/>
        <end position="210"/>
    </location>
</feature>
<dbReference type="Proteomes" id="UP000297258">
    <property type="component" value="Unassembled WGS sequence"/>
</dbReference>
<dbReference type="InterPro" id="IPR058627">
    <property type="entry name" value="MdtA-like_C"/>
</dbReference>
<dbReference type="NCBIfam" id="TIGR01730">
    <property type="entry name" value="RND_mfp"/>
    <property type="match status" value="1"/>
</dbReference>
<evidence type="ECO:0000256" key="3">
    <source>
        <dbReference type="ARBA" id="ARBA00022448"/>
    </source>
</evidence>
<dbReference type="Pfam" id="PF25917">
    <property type="entry name" value="BSH_RND"/>
    <property type="match status" value="1"/>
</dbReference>
<name>A0A4Y9T3L0_9BURK</name>
<dbReference type="Gene3D" id="2.40.420.20">
    <property type="match status" value="1"/>
</dbReference>
<dbReference type="InterPro" id="IPR058625">
    <property type="entry name" value="MdtA-like_BSH"/>
</dbReference>
<evidence type="ECO:0000256" key="1">
    <source>
        <dbReference type="ARBA" id="ARBA00004196"/>
    </source>
</evidence>
<keyword evidence="10" id="KW-1185">Reference proteome</keyword>
<dbReference type="OrthoDB" id="9806939at2"/>
<dbReference type="Gene3D" id="2.40.50.100">
    <property type="match status" value="1"/>
</dbReference>
<evidence type="ECO:0000259" key="4">
    <source>
        <dbReference type="Pfam" id="PF25876"/>
    </source>
</evidence>
<dbReference type="SUPFAM" id="SSF111369">
    <property type="entry name" value="HlyD-like secretion proteins"/>
    <property type="match status" value="1"/>
</dbReference>
<proteinExistence type="inferred from homology"/>
<dbReference type="Gene3D" id="2.40.30.170">
    <property type="match status" value="1"/>
</dbReference>
<dbReference type="Pfam" id="PF25967">
    <property type="entry name" value="RND-MFP_C"/>
    <property type="match status" value="1"/>
</dbReference>
<evidence type="ECO:0000313" key="8">
    <source>
        <dbReference type="EMBL" id="TFW31627.1"/>
    </source>
</evidence>
<comment type="similarity">
    <text evidence="2">Belongs to the membrane fusion protein (MFP) (TC 8.A.1) family.</text>
</comment>
<dbReference type="GO" id="GO:1990281">
    <property type="term" value="C:efflux pump complex"/>
    <property type="evidence" value="ECO:0007669"/>
    <property type="project" value="TreeGrafter"/>
</dbReference>
<organism evidence="9 10">
    <name type="scientific">Massilia horti</name>
    <dbReference type="NCBI Taxonomy" id="2562153"/>
    <lineage>
        <taxon>Bacteria</taxon>
        <taxon>Pseudomonadati</taxon>
        <taxon>Pseudomonadota</taxon>
        <taxon>Betaproteobacteria</taxon>
        <taxon>Burkholderiales</taxon>
        <taxon>Oxalobacteraceae</taxon>
        <taxon>Telluria group</taxon>
        <taxon>Massilia</taxon>
    </lineage>
</organism>
<keyword evidence="3" id="KW-0813">Transport</keyword>
<dbReference type="InterPro" id="IPR058792">
    <property type="entry name" value="Beta-barrel_RND_2"/>
</dbReference>
<sequence length="378" mass="40790">MPKGLKRLLAALVLLFAVIAAWGIAVRLHARAALEKRAQETGVTLVAVTRVRAGTGGDNLVLPGTVQAYADAPVYARTTGYLKRWYVDIGARVREGQLLAEIDTPEVDQELRQAQADLATAEANERLAHTTNERWRSLLATQAVSRQDADEKAGDFAAKHALTASARANLLRLRDLRDFQRVVAPFDGTITARSTDIGHLITSNAPLFSIADARRLRIYVQVPQPFARSMQPGLMGEMQFADKPGRWPATVVRTADALDPATRTLQTELQVDNAQGELLPGSYADVHFSLPGVSGTPRIPSSAFIFRGSGLFVATVGADNRARLRPIQPGRDFGTEIEVVSGVSPGDEIIVNPPDSLVDNQPVRIAGGQTPVSATARR</sequence>
<dbReference type="Pfam" id="PF25876">
    <property type="entry name" value="HH_MFP_RND"/>
    <property type="match status" value="1"/>
</dbReference>
<feature type="domain" description="CusB-like beta-barrel" evidence="6">
    <location>
        <begin position="219"/>
        <end position="289"/>
    </location>
</feature>
<evidence type="ECO:0000256" key="2">
    <source>
        <dbReference type="ARBA" id="ARBA00009477"/>
    </source>
</evidence>
<dbReference type="EMBL" id="SPUM01000087">
    <property type="protein sequence ID" value="TFW31630.1"/>
    <property type="molecule type" value="Genomic_DNA"/>
</dbReference>
<dbReference type="InterPro" id="IPR058624">
    <property type="entry name" value="MdtA-like_HH"/>
</dbReference>
<dbReference type="PANTHER" id="PTHR30469:SF37">
    <property type="entry name" value="RAGD PROTEIN"/>
    <property type="match status" value="1"/>
</dbReference>
<feature type="domain" description="Multidrug resistance protein MdtA-like alpha-helical hairpin" evidence="4">
    <location>
        <begin position="111"/>
        <end position="168"/>
    </location>
</feature>
<evidence type="ECO:0000259" key="7">
    <source>
        <dbReference type="Pfam" id="PF25967"/>
    </source>
</evidence>
<dbReference type="InterPro" id="IPR006143">
    <property type="entry name" value="RND_pump_MFP"/>
</dbReference>
<reference evidence="9 10" key="1">
    <citation type="submission" date="2019-03" db="EMBL/GenBank/DDBJ databases">
        <title>Draft genome of Massilia hortus sp. nov., a novel bacterial species of the Oxalobacteraceae family.</title>
        <authorList>
            <person name="Peta V."/>
            <person name="Raths R."/>
            <person name="Bucking H."/>
        </authorList>
    </citation>
    <scope>NUCLEOTIDE SEQUENCE [LARGE SCALE GENOMIC DNA]</scope>
    <source>
        <strain evidence="9 10">ONC3</strain>
    </source>
</reference>
<evidence type="ECO:0000259" key="5">
    <source>
        <dbReference type="Pfam" id="PF25917"/>
    </source>
</evidence>
<evidence type="ECO:0000259" key="6">
    <source>
        <dbReference type="Pfam" id="PF25954"/>
    </source>
</evidence>
<comment type="subcellular location">
    <subcellularLocation>
        <location evidence="1">Cell envelope</location>
    </subcellularLocation>
</comment>
<dbReference type="AlphaFoldDB" id="A0A4Y9T3L0"/>
<feature type="domain" description="Multidrug resistance protein MdtA-like C-terminal permuted SH3" evidence="7">
    <location>
        <begin position="299"/>
        <end position="352"/>
    </location>
</feature>
<dbReference type="Pfam" id="PF25954">
    <property type="entry name" value="Beta-barrel_RND_2"/>
    <property type="match status" value="1"/>
</dbReference>
<accession>A0A4Y9T3L0</accession>
<dbReference type="EMBL" id="SPUM01000087">
    <property type="protein sequence ID" value="TFW31627.1"/>
    <property type="molecule type" value="Genomic_DNA"/>
</dbReference>
<dbReference type="Gene3D" id="1.10.287.470">
    <property type="entry name" value="Helix hairpin bin"/>
    <property type="match status" value="1"/>
</dbReference>
<dbReference type="GO" id="GO:0015562">
    <property type="term" value="F:efflux transmembrane transporter activity"/>
    <property type="evidence" value="ECO:0007669"/>
    <property type="project" value="TreeGrafter"/>
</dbReference>
<evidence type="ECO:0000313" key="9">
    <source>
        <dbReference type="EMBL" id="TFW31630.1"/>
    </source>
</evidence>
<dbReference type="PANTHER" id="PTHR30469">
    <property type="entry name" value="MULTIDRUG RESISTANCE PROTEIN MDTA"/>
    <property type="match status" value="1"/>
</dbReference>
<protein>
    <submittedName>
        <fullName evidence="9">Efflux RND transporter periplasmic adaptor subunit</fullName>
    </submittedName>
</protein>
<gene>
    <name evidence="8" type="ORF">E4O92_13175</name>
    <name evidence="9" type="ORF">E4O92_13300</name>
</gene>